<dbReference type="AlphaFoldDB" id="A0A6A5FP46"/>
<proteinExistence type="predicted"/>
<keyword evidence="2" id="KW-0479">Metal-binding</keyword>
<feature type="region of interest" description="Disordered" evidence="11">
    <location>
        <begin position="314"/>
        <end position="333"/>
    </location>
</feature>
<gene>
    <name evidence="13" type="ORF">PFLUV_G00017350</name>
</gene>
<keyword evidence="7" id="KW-0238">DNA-binding</keyword>
<keyword evidence="4 10" id="KW-0863">Zinc-finger</keyword>
<dbReference type="FunFam" id="3.30.160.60:FF:000100">
    <property type="entry name" value="Zinc finger 45-like"/>
    <property type="match status" value="2"/>
</dbReference>
<dbReference type="InterPro" id="IPR013087">
    <property type="entry name" value="Znf_C2H2_type"/>
</dbReference>
<dbReference type="FunFam" id="3.30.160.60:FF:001290">
    <property type="entry name" value="Zinc finger 45-like"/>
    <property type="match status" value="1"/>
</dbReference>
<feature type="domain" description="C2H2-type" evidence="12">
    <location>
        <begin position="267"/>
        <end position="294"/>
    </location>
</feature>
<reference evidence="13 14" key="1">
    <citation type="submission" date="2019-06" db="EMBL/GenBank/DDBJ databases">
        <title>A chromosome-scale genome assembly of the European perch, Perca fluviatilis.</title>
        <authorList>
            <person name="Roques C."/>
            <person name="Zahm M."/>
            <person name="Cabau C."/>
            <person name="Klopp C."/>
            <person name="Bouchez O."/>
            <person name="Donnadieu C."/>
            <person name="Kuhl H."/>
            <person name="Gislard M."/>
            <person name="Guendouz S."/>
            <person name="Journot L."/>
            <person name="Haffray P."/>
            <person name="Bestin A."/>
            <person name="Morvezen R."/>
            <person name="Feron R."/>
            <person name="Wen M."/>
            <person name="Jouanno E."/>
            <person name="Herpin A."/>
            <person name="Schartl M."/>
            <person name="Postlethwait J."/>
            <person name="Schaerlinger B."/>
            <person name="Chardard D."/>
            <person name="Lecocq T."/>
            <person name="Poncet C."/>
            <person name="Jaffrelo L."/>
            <person name="Lampietro C."/>
            <person name="Guiguen Y."/>
        </authorList>
    </citation>
    <scope>NUCLEOTIDE SEQUENCE [LARGE SCALE GENOMIC DNA]</scope>
    <source>
        <tissue evidence="13">Blood</tissue>
    </source>
</reference>
<dbReference type="SUPFAM" id="SSF57667">
    <property type="entry name" value="beta-beta-alpha zinc fingers"/>
    <property type="match status" value="5"/>
</dbReference>
<feature type="domain" description="C2H2-type" evidence="12">
    <location>
        <begin position="383"/>
        <end position="410"/>
    </location>
</feature>
<feature type="domain" description="C2H2-type" evidence="12">
    <location>
        <begin position="467"/>
        <end position="494"/>
    </location>
</feature>
<feature type="compositionally biased region" description="Basic and acidic residues" evidence="11">
    <location>
        <begin position="149"/>
        <end position="164"/>
    </location>
</feature>
<keyword evidence="3" id="KW-0677">Repeat</keyword>
<evidence type="ECO:0000256" key="5">
    <source>
        <dbReference type="ARBA" id="ARBA00022833"/>
    </source>
</evidence>
<evidence type="ECO:0000256" key="11">
    <source>
        <dbReference type="SAM" id="MobiDB-lite"/>
    </source>
</evidence>
<dbReference type="GO" id="GO:0000978">
    <property type="term" value="F:RNA polymerase II cis-regulatory region sequence-specific DNA binding"/>
    <property type="evidence" value="ECO:0007669"/>
    <property type="project" value="TreeGrafter"/>
</dbReference>
<comment type="caution">
    <text evidence="13">The sequence shown here is derived from an EMBL/GenBank/DDBJ whole genome shotgun (WGS) entry which is preliminary data.</text>
</comment>
<evidence type="ECO:0000256" key="4">
    <source>
        <dbReference type="ARBA" id="ARBA00022771"/>
    </source>
</evidence>
<evidence type="ECO:0000313" key="13">
    <source>
        <dbReference type="EMBL" id="KAF1393564.1"/>
    </source>
</evidence>
<dbReference type="Pfam" id="PF00096">
    <property type="entry name" value="zf-C2H2"/>
    <property type="match status" value="5"/>
</dbReference>
<feature type="domain" description="C2H2-type" evidence="12">
    <location>
        <begin position="209"/>
        <end position="236"/>
    </location>
</feature>
<dbReference type="FunFam" id="3.30.160.60:FF:000358">
    <property type="entry name" value="zinc finger protein 24"/>
    <property type="match status" value="1"/>
</dbReference>
<keyword evidence="9" id="KW-0539">Nucleus</keyword>
<comment type="subcellular location">
    <subcellularLocation>
        <location evidence="1">Nucleus</location>
    </subcellularLocation>
</comment>
<organism evidence="13 14">
    <name type="scientific">Perca fluviatilis</name>
    <name type="common">European perch</name>
    <dbReference type="NCBI Taxonomy" id="8168"/>
    <lineage>
        <taxon>Eukaryota</taxon>
        <taxon>Metazoa</taxon>
        <taxon>Chordata</taxon>
        <taxon>Craniata</taxon>
        <taxon>Vertebrata</taxon>
        <taxon>Euteleostomi</taxon>
        <taxon>Actinopterygii</taxon>
        <taxon>Neopterygii</taxon>
        <taxon>Teleostei</taxon>
        <taxon>Neoteleostei</taxon>
        <taxon>Acanthomorphata</taxon>
        <taxon>Eupercaria</taxon>
        <taxon>Perciformes</taxon>
        <taxon>Percoidei</taxon>
        <taxon>Percidae</taxon>
        <taxon>Percinae</taxon>
        <taxon>Perca</taxon>
    </lineage>
</organism>
<keyword evidence="6" id="KW-0805">Transcription regulation</keyword>
<feature type="domain" description="C2H2-type" evidence="12">
    <location>
        <begin position="439"/>
        <end position="466"/>
    </location>
</feature>
<dbReference type="PROSITE" id="PS50157">
    <property type="entry name" value="ZINC_FINGER_C2H2_2"/>
    <property type="match status" value="9"/>
</dbReference>
<feature type="domain" description="C2H2-type" evidence="12">
    <location>
        <begin position="355"/>
        <end position="382"/>
    </location>
</feature>
<dbReference type="Gene3D" id="3.30.160.60">
    <property type="entry name" value="Classic Zinc Finger"/>
    <property type="match status" value="9"/>
</dbReference>
<evidence type="ECO:0000256" key="7">
    <source>
        <dbReference type="ARBA" id="ARBA00023125"/>
    </source>
</evidence>
<dbReference type="InterPro" id="IPR036236">
    <property type="entry name" value="Znf_C2H2_sf"/>
</dbReference>
<feature type="domain" description="C2H2-type" evidence="12">
    <location>
        <begin position="295"/>
        <end position="326"/>
    </location>
</feature>
<evidence type="ECO:0000259" key="12">
    <source>
        <dbReference type="PROSITE" id="PS50157"/>
    </source>
</evidence>
<name>A0A6A5FP46_PERFL</name>
<feature type="domain" description="C2H2-type" evidence="12">
    <location>
        <begin position="411"/>
        <end position="438"/>
    </location>
</feature>
<feature type="region of interest" description="Disordered" evidence="11">
    <location>
        <begin position="142"/>
        <end position="200"/>
    </location>
</feature>
<accession>A0A6A5FP46</accession>
<dbReference type="GO" id="GO:0005654">
    <property type="term" value="C:nucleoplasm"/>
    <property type="evidence" value="ECO:0007669"/>
    <property type="project" value="TreeGrafter"/>
</dbReference>
<evidence type="ECO:0000256" key="1">
    <source>
        <dbReference type="ARBA" id="ARBA00004123"/>
    </source>
</evidence>
<sequence length="530" mass="61015">MSEKLVFYSETKSIMETVVKTALVVGNSKEQSTKTPNVSREPDFDSLVEMLTREATRKISAVFSELSSMLHNENHTLKIKVWHLESVLKTMTENFENARRWRENVLNGCPVLLEQSGLIYTLKPFGKLKRKTDTLPEGVAQTAPAAEMESGHDADGGEATKEVNSEAESSSASKKDTADDCTTTNTAESKNADRQNTQEAEVTRKGKLFVCHMCNKSFNRQFHLTKHMNTHKDQRPFACDQCPRKFRDTATFEYHLLRHEEKKYATFKCQLCEKTFKTKMCLKTHQLAHTDTRPFTCSTCGKAFKTKNNLQAHQRHQKATHDERHGQVVRRRTRERGNRRVIYRRDKTIVDVTPFSCKTCRKSFDSASVLRRHELIHAGQTQYNCDACGRSFFYKVTFDYHRRIHSGERPFGCDVCGKRFIIHQALKSHQLQHTGEKPHKCEHCGKAFRLYANYLRHLRVHTGEKPYECEVCGVRFRQLGHVKFHMQVHTGERPYSCSSCGLGFSDSRLLKKHNCAEKRRTLLGNTLSTP</sequence>
<dbReference type="Proteomes" id="UP000465112">
    <property type="component" value="Chromosome 2"/>
</dbReference>
<evidence type="ECO:0000256" key="3">
    <source>
        <dbReference type="ARBA" id="ARBA00022737"/>
    </source>
</evidence>
<evidence type="ECO:0000256" key="8">
    <source>
        <dbReference type="ARBA" id="ARBA00023163"/>
    </source>
</evidence>
<evidence type="ECO:0000313" key="14">
    <source>
        <dbReference type="Proteomes" id="UP000465112"/>
    </source>
</evidence>
<keyword evidence="14" id="KW-1185">Reference proteome</keyword>
<evidence type="ECO:0000256" key="9">
    <source>
        <dbReference type="ARBA" id="ARBA00023242"/>
    </source>
</evidence>
<dbReference type="EMBL" id="VHII01000002">
    <property type="protein sequence ID" value="KAF1393564.1"/>
    <property type="molecule type" value="Genomic_DNA"/>
</dbReference>
<evidence type="ECO:0000256" key="10">
    <source>
        <dbReference type="PROSITE-ProRule" id="PRU00042"/>
    </source>
</evidence>
<evidence type="ECO:0000256" key="6">
    <source>
        <dbReference type="ARBA" id="ARBA00023015"/>
    </source>
</evidence>
<dbReference type="PANTHER" id="PTHR24399">
    <property type="entry name" value="ZINC FINGER AND BTB DOMAIN-CONTAINING"/>
    <property type="match status" value="1"/>
</dbReference>
<feature type="domain" description="C2H2-type" evidence="12">
    <location>
        <begin position="237"/>
        <end position="264"/>
    </location>
</feature>
<protein>
    <recommendedName>
        <fullName evidence="12">C2H2-type domain-containing protein</fullName>
    </recommendedName>
</protein>
<keyword evidence="8" id="KW-0804">Transcription</keyword>
<dbReference type="Pfam" id="PF13912">
    <property type="entry name" value="zf-C2H2_6"/>
    <property type="match status" value="1"/>
</dbReference>
<dbReference type="FunFam" id="3.30.160.60:FF:002343">
    <property type="entry name" value="Zinc finger protein 33A"/>
    <property type="match status" value="1"/>
</dbReference>
<dbReference type="GO" id="GO:0001227">
    <property type="term" value="F:DNA-binding transcription repressor activity, RNA polymerase II-specific"/>
    <property type="evidence" value="ECO:0007669"/>
    <property type="project" value="TreeGrafter"/>
</dbReference>
<dbReference type="FunFam" id="3.30.160.60:FF:001465">
    <property type="entry name" value="Zinc finger protein 560"/>
    <property type="match status" value="1"/>
</dbReference>
<keyword evidence="5" id="KW-0862">Zinc</keyword>
<evidence type="ECO:0000256" key="2">
    <source>
        <dbReference type="ARBA" id="ARBA00022723"/>
    </source>
</evidence>
<dbReference type="PANTHER" id="PTHR24399:SF70">
    <property type="entry name" value="C2H2-TYPE DOMAIN-CONTAINING PROTEIN"/>
    <property type="match status" value="1"/>
</dbReference>
<dbReference type="SMART" id="SM00355">
    <property type="entry name" value="ZnF_C2H2"/>
    <property type="match status" value="10"/>
</dbReference>
<dbReference type="GO" id="GO:0008270">
    <property type="term" value="F:zinc ion binding"/>
    <property type="evidence" value="ECO:0007669"/>
    <property type="project" value="UniProtKB-KW"/>
</dbReference>
<dbReference type="PROSITE" id="PS00028">
    <property type="entry name" value="ZINC_FINGER_C2H2_1"/>
    <property type="match status" value="8"/>
</dbReference>